<accession>T0K4Y6</accession>
<protein>
    <submittedName>
        <fullName evidence="1">Uncharacterized protein</fullName>
    </submittedName>
</protein>
<organism evidence="1 2">
    <name type="scientific">Colletotrichum gloeosporioides (strain Cg-14)</name>
    <name type="common">Anthracnose fungus</name>
    <name type="synonym">Glomerella cingulata</name>
    <dbReference type="NCBI Taxonomy" id="1237896"/>
    <lineage>
        <taxon>Eukaryota</taxon>
        <taxon>Fungi</taxon>
        <taxon>Dikarya</taxon>
        <taxon>Ascomycota</taxon>
        <taxon>Pezizomycotina</taxon>
        <taxon>Sordariomycetes</taxon>
        <taxon>Hypocreomycetidae</taxon>
        <taxon>Glomerellales</taxon>
        <taxon>Glomerellaceae</taxon>
        <taxon>Colletotrichum</taxon>
        <taxon>Colletotrichum gloeosporioides species complex</taxon>
    </lineage>
</organism>
<gene>
    <name evidence="1" type="ORF">CGLO_10037</name>
</gene>
<dbReference type="HOGENOM" id="CLU_2793842_0_0_1"/>
<name>T0K4Y6_COLGC</name>
<comment type="caution">
    <text evidence="1">The sequence shown here is derived from an EMBL/GenBank/DDBJ whole genome shotgun (WGS) entry which is preliminary data.</text>
</comment>
<dbReference type="EMBL" id="AMYD01002025">
    <property type="protein sequence ID" value="EQB50517.1"/>
    <property type="molecule type" value="Genomic_DNA"/>
</dbReference>
<evidence type="ECO:0000313" key="2">
    <source>
        <dbReference type="Proteomes" id="UP000015530"/>
    </source>
</evidence>
<evidence type="ECO:0000313" key="1">
    <source>
        <dbReference type="EMBL" id="EQB50517.1"/>
    </source>
</evidence>
<proteinExistence type="predicted"/>
<reference evidence="2" key="1">
    <citation type="journal article" date="2013" name="Mol. Plant Microbe Interact.">
        <title>Global aspects of pacC regulation of pathogenicity genes in Colletotrichum gloeosporioides as revealed by transcriptome analysis.</title>
        <authorList>
            <person name="Alkan N."/>
            <person name="Meng X."/>
            <person name="Friedlander G."/>
            <person name="Reuveni E."/>
            <person name="Sukno S."/>
            <person name="Sherman A."/>
            <person name="Thon M."/>
            <person name="Fluhr R."/>
            <person name="Prusky D."/>
        </authorList>
    </citation>
    <scope>NUCLEOTIDE SEQUENCE [LARGE SCALE GENOMIC DNA]</scope>
    <source>
        <strain evidence="2">Cg-14</strain>
    </source>
</reference>
<dbReference type="AlphaFoldDB" id="T0K4Y6"/>
<sequence>MSVHRYRKGLAVALGSARWRWGYDKRELSSHPFNTILQDPQTRNRETVTASLGTRIADVHQGPTTCHE</sequence>
<dbReference type="Proteomes" id="UP000015530">
    <property type="component" value="Unassembled WGS sequence"/>
</dbReference>